<proteinExistence type="predicted"/>
<evidence type="ECO:0000313" key="1">
    <source>
        <dbReference type="EMBL" id="CAG8848446.1"/>
    </source>
</evidence>
<protein>
    <submittedName>
        <fullName evidence="1">15795_t:CDS:1</fullName>
    </submittedName>
</protein>
<keyword evidence="2" id="KW-1185">Reference proteome</keyword>
<gene>
    <name evidence="1" type="ORF">RPERSI_LOCUS35131</name>
</gene>
<feature type="non-terminal residue" evidence="1">
    <location>
        <position position="1"/>
    </location>
</feature>
<dbReference type="EMBL" id="CAJVQC010160748">
    <property type="protein sequence ID" value="CAG8848446.1"/>
    <property type="molecule type" value="Genomic_DNA"/>
</dbReference>
<name>A0ACA9SVF4_9GLOM</name>
<organism evidence="1 2">
    <name type="scientific">Racocetra persica</name>
    <dbReference type="NCBI Taxonomy" id="160502"/>
    <lineage>
        <taxon>Eukaryota</taxon>
        <taxon>Fungi</taxon>
        <taxon>Fungi incertae sedis</taxon>
        <taxon>Mucoromycota</taxon>
        <taxon>Glomeromycotina</taxon>
        <taxon>Glomeromycetes</taxon>
        <taxon>Diversisporales</taxon>
        <taxon>Gigasporaceae</taxon>
        <taxon>Racocetra</taxon>
    </lineage>
</organism>
<accession>A0ACA9SVF4</accession>
<reference evidence="1" key="1">
    <citation type="submission" date="2021-06" db="EMBL/GenBank/DDBJ databases">
        <authorList>
            <person name="Kallberg Y."/>
            <person name="Tangrot J."/>
            <person name="Rosling A."/>
        </authorList>
    </citation>
    <scope>NUCLEOTIDE SEQUENCE</scope>
    <source>
        <strain evidence="1">MA461A</strain>
    </source>
</reference>
<sequence>KQKAQILEIDESGDHDEDDTDELFDELEYKSEELEELESFSSDCISSDEKSIVKKKKDTKIVEIESLAVCLAVIEEIPIDKKAPADEKPTIEEQLNKIIDDTNIEEKYKESVKELFKNNKNLFANGLEELGRTNLVKYVIKTQDAEPIKQPPYRLAPNKQDFVRK</sequence>
<dbReference type="Proteomes" id="UP000789920">
    <property type="component" value="Unassembled WGS sequence"/>
</dbReference>
<feature type="non-terminal residue" evidence="1">
    <location>
        <position position="165"/>
    </location>
</feature>
<comment type="caution">
    <text evidence="1">The sequence shown here is derived from an EMBL/GenBank/DDBJ whole genome shotgun (WGS) entry which is preliminary data.</text>
</comment>
<evidence type="ECO:0000313" key="2">
    <source>
        <dbReference type="Proteomes" id="UP000789920"/>
    </source>
</evidence>